<dbReference type="AlphaFoldDB" id="A0A1G2PY37"/>
<name>A0A1G2PY37_9BACT</name>
<evidence type="ECO:0000313" key="1">
    <source>
        <dbReference type="EMBL" id="OHA52541.1"/>
    </source>
</evidence>
<gene>
    <name evidence="1" type="ORF">A2991_02445</name>
</gene>
<comment type="caution">
    <text evidence="1">The sequence shown here is derived from an EMBL/GenBank/DDBJ whole genome shotgun (WGS) entry which is preliminary data.</text>
</comment>
<dbReference type="Proteomes" id="UP000177865">
    <property type="component" value="Unassembled WGS sequence"/>
</dbReference>
<dbReference type="EMBL" id="MHSZ01000030">
    <property type="protein sequence ID" value="OHA52541.1"/>
    <property type="molecule type" value="Genomic_DNA"/>
</dbReference>
<organism evidence="1 2">
    <name type="scientific">Candidatus Terrybacteria bacterium RIFCSPLOWO2_01_FULL_58_14</name>
    <dbReference type="NCBI Taxonomy" id="1802369"/>
    <lineage>
        <taxon>Bacteria</taxon>
        <taxon>Candidatus Terryibacteriota</taxon>
    </lineage>
</organism>
<evidence type="ECO:0000313" key="2">
    <source>
        <dbReference type="Proteomes" id="UP000177865"/>
    </source>
</evidence>
<reference evidence="1 2" key="1">
    <citation type="journal article" date="2016" name="Nat. Commun.">
        <title>Thousands of microbial genomes shed light on interconnected biogeochemical processes in an aquifer system.</title>
        <authorList>
            <person name="Anantharaman K."/>
            <person name="Brown C.T."/>
            <person name="Hug L.A."/>
            <person name="Sharon I."/>
            <person name="Castelle C.J."/>
            <person name="Probst A.J."/>
            <person name="Thomas B.C."/>
            <person name="Singh A."/>
            <person name="Wilkins M.J."/>
            <person name="Karaoz U."/>
            <person name="Brodie E.L."/>
            <person name="Williams K.H."/>
            <person name="Hubbard S.S."/>
            <person name="Banfield J.F."/>
        </authorList>
    </citation>
    <scope>NUCLEOTIDE SEQUENCE [LARGE SCALE GENOMIC DNA]</scope>
</reference>
<protein>
    <submittedName>
        <fullName evidence="1">Uncharacterized protein</fullName>
    </submittedName>
</protein>
<proteinExistence type="predicted"/>
<accession>A0A1G2PY37</accession>
<sequence>MLTQGDKDYIGEMLIQQTTTLLEHMDAMKEELKRDIMDSNGRMLEEMGRRIDQHVSSHHA</sequence>